<dbReference type="Proteomes" id="UP000315711">
    <property type="component" value="Unassembled WGS sequence"/>
</dbReference>
<dbReference type="RefSeq" id="WP_144449616.1">
    <property type="nucleotide sequence ID" value="NZ_VLKZ01000003.1"/>
</dbReference>
<comment type="caution">
    <text evidence="2">The sequence shown here is derived from an EMBL/GenBank/DDBJ whole genome shotgun (WGS) entry which is preliminary data.</text>
</comment>
<name>A0A562QML2_9BACI</name>
<gene>
    <name evidence="2" type="ORF">IQ10_01265</name>
</gene>
<organism evidence="2 3">
    <name type="scientific">Halalkalibacter nanhaiisediminis</name>
    <dbReference type="NCBI Taxonomy" id="688079"/>
    <lineage>
        <taxon>Bacteria</taxon>
        <taxon>Bacillati</taxon>
        <taxon>Bacillota</taxon>
        <taxon>Bacilli</taxon>
        <taxon>Bacillales</taxon>
        <taxon>Bacillaceae</taxon>
        <taxon>Halalkalibacter</taxon>
    </lineage>
</organism>
<sequence>MLPSIAVLIVASTIVYFEVPTLLKKGLKKEVWTFSLLLLLGVMLCIAKETGDTIPSPLSAIKFIYQPIYTVVSTYLE</sequence>
<evidence type="ECO:0000313" key="2">
    <source>
        <dbReference type="EMBL" id="TWI57935.1"/>
    </source>
</evidence>
<keyword evidence="1" id="KW-0812">Transmembrane</keyword>
<keyword evidence="1" id="KW-0472">Membrane</keyword>
<keyword evidence="1" id="KW-1133">Transmembrane helix</keyword>
<feature type="transmembrane region" description="Helical" evidence="1">
    <location>
        <begin position="31"/>
        <end position="47"/>
    </location>
</feature>
<reference evidence="2 3" key="1">
    <citation type="journal article" date="2015" name="Stand. Genomic Sci.">
        <title>Genomic Encyclopedia of Bacterial and Archaeal Type Strains, Phase III: the genomes of soil and plant-associated and newly described type strains.</title>
        <authorList>
            <person name="Whitman W.B."/>
            <person name="Woyke T."/>
            <person name="Klenk H.P."/>
            <person name="Zhou Y."/>
            <person name="Lilburn T.G."/>
            <person name="Beck B.J."/>
            <person name="De Vos P."/>
            <person name="Vandamme P."/>
            <person name="Eisen J.A."/>
            <person name="Garrity G."/>
            <person name="Hugenholtz P."/>
            <person name="Kyrpides N.C."/>
        </authorList>
    </citation>
    <scope>NUCLEOTIDE SEQUENCE [LARGE SCALE GENOMIC DNA]</scope>
    <source>
        <strain evidence="2 3">CGMCC 1.10116</strain>
    </source>
</reference>
<proteinExistence type="predicted"/>
<accession>A0A562QML2</accession>
<keyword evidence="3" id="KW-1185">Reference proteome</keyword>
<dbReference type="OrthoDB" id="2440830at2"/>
<dbReference type="EMBL" id="VLKZ01000003">
    <property type="protein sequence ID" value="TWI57935.1"/>
    <property type="molecule type" value="Genomic_DNA"/>
</dbReference>
<protein>
    <submittedName>
        <fullName evidence="2">Uncharacterized protein</fullName>
    </submittedName>
</protein>
<dbReference type="AlphaFoldDB" id="A0A562QML2"/>
<evidence type="ECO:0000256" key="1">
    <source>
        <dbReference type="SAM" id="Phobius"/>
    </source>
</evidence>
<evidence type="ECO:0000313" key="3">
    <source>
        <dbReference type="Proteomes" id="UP000315711"/>
    </source>
</evidence>